<sequence length="166" mass="18053">MSETEEMDAPEPRRYVIVALFDPIPAGATIDRRRWPAHVTLLANFSTIADEADVVARVGDAVGDLASFDVELGAADWFGRHHDVPVLLVRSKEAVRLHERLADELASLNGHAADEPGYMRNGYRPHLTLGPDVSAAEGDRRAVKAIALADLRGPHATVVASFDLVR</sequence>
<gene>
    <name evidence="1" type="ORF">QSV35_19740</name>
</gene>
<dbReference type="Gene3D" id="3.90.1140.10">
    <property type="entry name" value="Cyclic phosphodiesterase"/>
    <property type="match status" value="1"/>
</dbReference>
<keyword evidence="1" id="KW-0436">Ligase</keyword>
<dbReference type="EMBL" id="JASXSZ010000010">
    <property type="protein sequence ID" value="MDL9981569.1"/>
    <property type="molecule type" value="Genomic_DNA"/>
</dbReference>
<name>A0ABT7N4C7_9MICO</name>
<organism evidence="1 2">
    <name type="scientific">Microbacterium candidum</name>
    <dbReference type="NCBI Taxonomy" id="3041922"/>
    <lineage>
        <taxon>Bacteria</taxon>
        <taxon>Bacillati</taxon>
        <taxon>Actinomycetota</taxon>
        <taxon>Actinomycetes</taxon>
        <taxon>Micrococcales</taxon>
        <taxon>Microbacteriaceae</taxon>
        <taxon>Microbacterium</taxon>
    </lineage>
</organism>
<evidence type="ECO:0000313" key="2">
    <source>
        <dbReference type="Proteomes" id="UP001235064"/>
    </source>
</evidence>
<evidence type="ECO:0000313" key="1">
    <source>
        <dbReference type="EMBL" id="MDL9981569.1"/>
    </source>
</evidence>
<accession>A0ABT7N4C7</accession>
<keyword evidence="2" id="KW-1185">Reference proteome</keyword>
<dbReference type="Proteomes" id="UP001235064">
    <property type="component" value="Unassembled WGS sequence"/>
</dbReference>
<dbReference type="RefSeq" id="WP_286290715.1">
    <property type="nucleotide sequence ID" value="NZ_JASXSZ010000010.1"/>
</dbReference>
<dbReference type="SUPFAM" id="SSF55144">
    <property type="entry name" value="LigT-like"/>
    <property type="match status" value="1"/>
</dbReference>
<comment type="caution">
    <text evidence="1">The sequence shown here is derived from an EMBL/GenBank/DDBJ whole genome shotgun (WGS) entry which is preliminary data.</text>
</comment>
<dbReference type="InterPro" id="IPR009097">
    <property type="entry name" value="Cyclic_Pdiesterase"/>
</dbReference>
<protein>
    <submittedName>
        <fullName evidence="1">2'-5' RNA ligase family protein</fullName>
    </submittedName>
</protein>
<proteinExistence type="predicted"/>
<dbReference type="GO" id="GO:0016874">
    <property type="term" value="F:ligase activity"/>
    <property type="evidence" value="ECO:0007669"/>
    <property type="project" value="UniProtKB-KW"/>
</dbReference>
<dbReference type="Pfam" id="PF13563">
    <property type="entry name" value="2_5_RNA_ligase2"/>
    <property type="match status" value="1"/>
</dbReference>
<reference evidence="1 2" key="1">
    <citation type="submission" date="2023-06" db="EMBL/GenBank/DDBJ databases">
        <title>Microbacterium sp. nov., isolated from a waste landfill.</title>
        <authorList>
            <person name="Wen W."/>
        </authorList>
    </citation>
    <scope>NUCLEOTIDE SEQUENCE [LARGE SCALE GENOMIC DNA]</scope>
    <source>
        <strain evidence="1 2">ASV49</strain>
    </source>
</reference>